<dbReference type="InterPro" id="IPR000568">
    <property type="entry name" value="ATP_synth_F0_asu"/>
</dbReference>
<comment type="caution">
    <text evidence="13">The sequence shown here is derived from an EMBL/GenBank/DDBJ whole genome shotgun (WGS) entry which is preliminary data.</text>
</comment>
<gene>
    <name evidence="13" type="primary">atpB_1</name>
    <name evidence="11" type="synonym">atpB</name>
    <name evidence="13" type="ORF">Raf01_16360</name>
</gene>
<evidence type="ECO:0000256" key="8">
    <source>
        <dbReference type="ARBA" id="ARBA00023065"/>
    </source>
</evidence>
<reference evidence="13" key="1">
    <citation type="submission" date="2021-01" db="EMBL/GenBank/DDBJ databases">
        <title>Whole genome shotgun sequence of Rugosimonospora africana NBRC 104875.</title>
        <authorList>
            <person name="Komaki H."/>
            <person name="Tamura T."/>
        </authorList>
    </citation>
    <scope>NUCLEOTIDE SEQUENCE</scope>
    <source>
        <strain evidence="13">NBRC 104875</strain>
    </source>
</reference>
<feature type="transmembrane region" description="Helical" evidence="11">
    <location>
        <begin position="30"/>
        <end position="53"/>
    </location>
</feature>
<keyword evidence="11" id="KW-1003">Cell membrane</keyword>
<dbReference type="NCBIfam" id="TIGR01131">
    <property type="entry name" value="ATP_synt_6_or_A"/>
    <property type="match status" value="1"/>
</dbReference>
<dbReference type="InterPro" id="IPR035908">
    <property type="entry name" value="F0_ATP_A_sf"/>
</dbReference>
<dbReference type="PANTHER" id="PTHR11410">
    <property type="entry name" value="ATP SYNTHASE SUBUNIT A"/>
    <property type="match status" value="1"/>
</dbReference>
<evidence type="ECO:0000313" key="13">
    <source>
        <dbReference type="EMBL" id="GIH13464.1"/>
    </source>
</evidence>
<dbReference type="HAMAP" id="MF_01393">
    <property type="entry name" value="ATP_synth_a_bact"/>
    <property type="match status" value="1"/>
</dbReference>
<comment type="subcellular location">
    <subcellularLocation>
        <location evidence="11 12">Cell membrane</location>
        <topology evidence="11 12">Multi-pass membrane protein</topology>
    </subcellularLocation>
    <subcellularLocation>
        <location evidence="1">Membrane</location>
        <topology evidence="1">Multi-pass membrane protein</topology>
    </subcellularLocation>
</comment>
<sequence length="260" mass="29025">MNGQSSVLAGGVPWPPSVDDFYLPGYFYPWITKFTVMVWIAVAIILIFFLVSYRKPKLVPTKTQWLAESVYGFGRNGIAGDVIGPEGIRFAPYVVTLLSFIGVMNLMSIVPFFQIAPTAHIAFPAALALISWVLYIYVGIRKHGAGRYFRNMTMPAGAPLWLMPLLIPLEFLSNFIVRPFTLSVRLFANLFAGHFILLVFTLGGFVLFQSGTILYKPIGVLSWAMDIVLTFLELLVALLQAYVFAILNAVYLQTSLTEEH</sequence>
<evidence type="ECO:0000256" key="6">
    <source>
        <dbReference type="ARBA" id="ARBA00022781"/>
    </source>
</evidence>
<dbReference type="AlphaFoldDB" id="A0A8J3VNR5"/>
<evidence type="ECO:0000256" key="4">
    <source>
        <dbReference type="ARBA" id="ARBA00022547"/>
    </source>
</evidence>
<dbReference type="SUPFAM" id="SSF81336">
    <property type="entry name" value="F1F0 ATP synthase subunit A"/>
    <property type="match status" value="1"/>
</dbReference>
<feature type="transmembrane region" description="Helical" evidence="11">
    <location>
        <begin position="186"/>
        <end position="208"/>
    </location>
</feature>
<evidence type="ECO:0000313" key="14">
    <source>
        <dbReference type="Proteomes" id="UP000642748"/>
    </source>
</evidence>
<dbReference type="Pfam" id="PF00119">
    <property type="entry name" value="ATP-synt_A"/>
    <property type="match status" value="1"/>
</dbReference>
<comment type="similarity">
    <text evidence="2 11 12">Belongs to the ATPase A chain family.</text>
</comment>
<evidence type="ECO:0000256" key="11">
    <source>
        <dbReference type="HAMAP-Rule" id="MF_01393"/>
    </source>
</evidence>
<feature type="transmembrane region" description="Helical" evidence="11">
    <location>
        <begin position="93"/>
        <end position="115"/>
    </location>
</feature>
<organism evidence="13 14">
    <name type="scientific">Rugosimonospora africana</name>
    <dbReference type="NCBI Taxonomy" id="556532"/>
    <lineage>
        <taxon>Bacteria</taxon>
        <taxon>Bacillati</taxon>
        <taxon>Actinomycetota</taxon>
        <taxon>Actinomycetes</taxon>
        <taxon>Micromonosporales</taxon>
        <taxon>Micromonosporaceae</taxon>
        <taxon>Rugosimonospora</taxon>
    </lineage>
</organism>
<dbReference type="PRINTS" id="PR00123">
    <property type="entry name" value="ATPASEA"/>
</dbReference>
<name>A0A8J3VNR5_9ACTN</name>
<evidence type="ECO:0000256" key="12">
    <source>
        <dbReference type="RuleBase" id="RU000483"/>
    </source>
</evidence>
<keyword evidence="9 11" id="KW-0472">Membrane</keyword>
<feature type="transmembrane region" description="Helical" evidence="11">
    <location>
        <begin position="220"/>
        <end position="247"/>
    </location>
</feature>
<accession>A0A8J3VNR5</accession>
<keyword evidence="3 11" id="KW-0813">Transport</keyword>
<keyword evidence="10 11" id="KW-0066">ATP synthesis</keyword>
<keyword evidence="6 11" id="KW-0375">Hydrogen ion transport</keyword>
<evidence type="ECO:0000256" key="3">
    <source>
        <dbReference type="ARBA" id="ARBA00022448"/>
    </source>
</evidence>
<feature type="transmembrane region" description="Helical" evidence="11">
    <location>
        <begin position="121"/>
        <end position="140"/>
    </location>
</feature>
<dbReference type="EMBL" id="BONZ01000015">
    <property type="protein sequence ID" value="GIH13464.1"/>
    <property type="molecule type" value="Genomic_DNA"/>
</dbReference>
<keyword evidence="7 11" id="KW-1133">Transmembrane helix</keyword>
<dbReference type="GO" id="GO:0045259">
    <property type="term" value="C:proton-transporting ATP synthase complex"/>
    <property type="evidence" value="ECO:0007669"/>
    <property type="project" value="UniProtKB-KW"/>
</dbReference>
<keyword evidence="4 11" id="KW-0138">CF(0)</keyword>
<comment type="function">
    <text evidence="11 12">Key component of the proton channel; it plays a direct role in the translocation of protons across the membrane.</text>
</comment>
<dbReference type="Proteomes" id="UP000642748">
    <property type="component" value="Unassembled WGS sequence"/>
</dbReference>
<evidence type="ECO:0000256" key="2">
    <source>
        <dbReference type="ARBA" id="ARBA00006810"/>
    </source>
</evidence>
<keyword evidence="8 11" id="KW-0406">Ion transport</keyword>
<evidence type="ECO:0000256" key="9">
    <source>
        <dbReference type="ARBA" id="ARBA00023136"/>
    </source>
</evidence>
<dbReference type="GO" id="GO:0005886">
    <property type="term" value="C:plasma membrane"/>
    <property type="evidence" value="ECO:0007669"/>
    <property type="project" value="UniProtKB-SubCell"/>
</dbReference>
<evidence type="ECO:0000256" key="5">
    <source>
        <dbReference type="ARBA" id="ARBA00022692"/>
    </source>
</evidence>
<proteinExistence type="inferred from homology"/>
<protein>
    <recommendedName>
        <fullName evidence="11 12">ATP synthase subunit a</fullName>
    </recommendedName>
    <alternativeName>
        <fullName evidence="11">ATP synthase F0 sector subunit a</fullName>
    </alternativeName>
    <alternativeName>
        <fullName evidence="11">F-ATPase subunit 6</fullName>
    </alternativeName>
</protein>
<dbReference type="PANTHER" id="PTHR11410:SF0">
    <property type="entry name" value="ATP SYNTHASE SUBUNIT A"/>
    <property type="match status" value="1"/>
</dbReference>
<dbReference type="RefSeq" id="WP_203917150.1">
    <property type="nucleotide sequence ID" value="NZ_BONZ01000015.1"/>
</dbReference>
<dbReference type="InterPro" id="IPR023011">
    <property type="entry name" value="ATP_synth_F0_asu_AS"/>
</dbReference>
<dbReference type="Gene3D" id="1.20.120.220">
    <property type="entry name" value="ATP synthase, F0 complex, subunit A"/>
    <property type="match status" value="1"/>
</dbReference>
<dbReference type="InterPro" id="IPR045083">
    <property type="entry name" value="ATP_synth_F0_asu_bact/mt"/>
</dbReference>
<keyword evidence="14" id="KW-1185">Reference proteome</keyword>
<evidence type="ECO:0000256" key="7">
    <source>
        <dbReference type="ARBA" id="ARBA00022989"/>
    </source>
</evidence>
<dbReference type="CDD" id="cd00310">
    <property type="entry name" value="ATP-synt_Fo_a_6"/>
    <property type="match status" value="1"/>
</dbReference>
<evidence type="ECO:0000256" key="10">
    <source>
        <dbReference type="ARBA" id="ARBA00023310"/>
    </source>
</evidence>
<dbReference type="PROSITE" id="PS00449">
    <property type="entry name" value="ATPASE_A"/>
    <property type="match status" value="1"/>
</dbReference>
<dbReference type="GO" id="GO:0046933">
    <property type="term" value="F:proton-transporting ATP synthase activity, rotational mechanism"/>
    <property type="evidence" value="ECO:0007669"/>
    <property type="project" value="UniProtKB-UniRule"/>
</dbReference>
<feature type="transmembrane region" description="Helical" evidence="11">
    <location>
        <begin position="160"/>
        <end position="180"/>
    </location>
</feature>
<keyword evidence="5 11" id="KW-0812">Transmembrane</keyword>
<evidence type="ECO:0000256" key="1">
    <source>
        <dbReference type="ARBA" id="ARBA00004141"/>
    </source>
</evidence>